<dbReference type="InterPro" id="IPR001791">
    <property type="entry name" value="Laminin_G"/>
</dbReference>
<dbReference type="PANTHER" id="PTHR15036:SF51">
    <property type="entry name" value="NEUREXIN-1"/>
    <property type="match status" value="1"/>
</dbReference>
<evidence type="ECO:0000256" key="11">
    <source>
        <dbReference type="ARBA" id="ARBA00023136"/>
    </source>
</evidence>
<keyword evidence="12" id="KW-1015">Disulfide bond</keyword>
<dbReference type="InterPro" id="IPR000742">
    <property type="entry name" value="EGF"/>
</dbReference>
<reference evidence="20" key="2">
    <citation type="submission" date="2025-09" db="UniProtKB">
        <authorList>
            <consortium name="Ensembl"/>
        </authorList>
    </citation>
    <scope>IDENTIFICATION</scope>
</reference>
<organism evidence="20 21">
    <name type="scientific">Sinocyclocheilus rhinocerous</name>
    <dbReference type="NCBI Taxonomy" id="307959"/>
    <lineage>
        <taxon>Eukaryota</taxon>
        <taxon>Metazoa</taxon>
        <taxon>Chordata</taxon>
        <taxon>Craniata</taxon>
        <taxon>Vertebrata</taxon>
        <taxon>Euteleostomi</taxon>
        <taxon>Actinopterygii</taxon>
        <taxon>Neopterygii</taxon>
        <taxon>Teleostei</taxon>
        <taxon>Ostariophysi</taxon>
        <taxon>Cypriniformes</taxon>
        <taxon>Cyprinidae</taxon>
        <taxon>Cyprininae</taxon>
        <taxon>Sinocyclocheilus</taxon>
    </lineage>
</organism>
<dbReference type="CDD" id="cd00054">
    <property type="entry name" value="EGF_CA"/>
    <property type="match status" value="2"/>
</dbReference>
<feature type="transmembrane region" description="Helical" evidence="16">
    <location>
        <begin position="1364"/>
        <end position="1384"/>
    </location>
</feature>
<comment type="subcellular location">
    <subcellularLocation>
        <location evidence="1">Membrane</location>
        <topology evidence="1">Single-pass type I membrane protein</topology>
    </subcellularLocation>
</comment>
<accession>A0A673MKT6</accession>
<feature type="domain" description="Laminin G" evidence="18">
    <location>
        <begin position="247"/>
        <end position="437"/>
    </location>
</feature>
<evidence type="ECO:0000256" key="4">
    <source>
        <dbReference type="ARBA" id="ARBA00022692"/>
    </source>
</evidence>
<dbReference type="SMART" id="SM00181">
    <property type="entry name" value="EGF"/>
    <property type="match status" value="3"/>
</dbReference>
<dbReference type="SMART" id="SM00294">
    <property type="entry name" value="4.1m"/>
    <property type="match status" value="1"/>
</dbReference>
<dbReference type="Ensembl" id="ENSSRHT00000091204.1">
    <property type="protein sequence ID" value="ENSSRHP00000088802.1"/>
    <property type="gene ID" value="ENSSRHG00000043222.1"/>
</dbReference>
<evidence type="ECO:0000256" key="8">
    <source>
        <dbReference type="ARBA" id="ARBA00022837"/>
    </source>
</evidence>
<dbReference type="FunFam" id="2.60.120.200:FF:000003">
    <property type="entry name" value="neurexin-1 isoform X1"/>
    <property type="match status" value="1"/>
</dbReference>
<comment type="similarity">
    <text evidence="2">Belongs to the neurexin family.</text>
</comment>
<dbReference type="FunFam" id="2.10.25.10:FF:000015">
    <property type="entry name" value="neurexin-1 isoform X1"/>
    <property type="match status" value="1"/>
</dbReference>
<feature type="region of interest" description="Disordered" evidence="15">
    <location>
        <begin position="1265"/>
        <end position="1349"/>
    </location>
</feature>
<comment type="function">
    <text evidence="13">Neuronal cell surface protein that may be involved in cell recognition and cell adhesion.</text>
</comment>
<evidence type="ECO:0000256" key="12">
    <source>
        <dbReference type="ARBA" id="ARBA00023157"/>
    </source>
</evidence>
<gene>
    <name evidence="20" type="primary">nrxn1a</name>
</gene>
<evidence type="ECO:0000313" key="21">
    <source>
        <dbReference type="Proteomes" id="UP000472270"/>
    </source>
</evidence>
<feature type="domain" description="EGF-like" evidence="19">
    <location>
        <begin position="194"/>
        <end position="232"/>
    </location>
</feature>
<dbReference type="FunFam" id="2.10.25.10:FF:000029">
    <property type="entry name" value="neurexin-1 isoform X1"/>
    <property type="match status" value="1"/>
</dbReference>
<feature type="domain" description="Laminin G" evidence="18">
    <location>
        <begin position="23"/>
        <end position="204"/>
    </location>
</feature>
<dbReference type="FunFam" id="2.60.120.200:FF:000005">
    <property type="entry name" value="neurexin-1 isoform X1"/>
    <property type="match status" value="1"/>
</dbReference>
<dbReference type="GO" id="GO:0007155">
    <property type="term" value="P:cell adhesion"/>
    <property type="evidence" value="ECO:0007669"/>
    <property type="project" value="UniProtKB-KW"/>
</dbReference>
<dbReference type="Gene3D" id="2.60.120.200">
    <property type="match status" value="6"/>
</dbReference>
<keyword evidence="6 17" id="KW-0732">Signal</keyword>
<keyword evidence="7" id="KW-0677">Repeat</keyword>
<feature type="domain" description="Laminin G" evidence="18">
    <location>
        <begin position="684"/>
        <end position="857"/>
    </location>
</feature>
<dbReference type="CDD" id="cd00110">
    <property type="entry name" value="LamG"/>
    <property type="match status" value="6"/>
</dbReference>
<evidence type="ECO:0000256" key="6">
    <source>
        <dbReference type="ARBA" id="ARBA00022729"/>
    </source>
</evidence>
<feature type="signal peptide" evidence="17">
    <location>
        <begin position="1"/>
        <end position="23"/>
    </location>
</feature>
<comment type="caution">
    <text evidence="14">Lacks conserved residue(s) required for the propagation of feature annotation.</text>
</comment>
<evidence type="ECO:0000256" key="9">
    <source>
        <dbReference type="ARBA" id="ARBA00022889"/>
    </source>
</evidence>
<dbReference type="PROSITE" id="PS50025">
    <property type="entry name" value="LAM_G_DOMAIN"/>
    <property type="match status" value="6"/>
</dbReference>
<evidence type="ECO:0000256" key="3">
    <source>
        <dbReference type="ARBA" id="ARBA00022536"/>
    </source>
</evidence>
<keyword evidence="11 16" id="KW-0472">Membrane</keyword>
<feature type="domain" description="Laminin G" evidence="18">
    <location>
        <begin position="1090"/>
        <end position="1261"/>
    </location>
</feature>
<dbReference type="InterPro" id="IPR003585">
    <property type="entry name" value="Neurexin-like"/>
</dbReference>
<evidence type="ECO:0000256" key="1">
    <source>
        <dbReference type="ARBA" id="ARBA00004479"/>
    </source>
</evidence>
<evidence type="ECO:0000256" key="10">
    <source>
        <dbReference type="ARBA" id="ARBA00022989"/>
    </source>
</evidence>
<keyword evidence="5" id="KW-0479">Metal-binding</keyword>
<dbReference type="InterPro" id="IPR013320">
    <property type="entry name" value="ConA-like_dom_sf"/>
</dbReference>
<keyword evidence="10 16" id="KW-1133">Transmembrane helix</keyword>
<dbReference type="Proteomes" id="UP000472270">
    <property type="component" value="Unassembled WGS sequence"/>
</dbReference>
<dbReference type="PROSITE" id="PS50026">
    <property type="entry name" value="EGF_3"/>
    <property type="match status" value="3"/>
</dbReference>
<evidence type="ECO:0000256" key="16">
    <source>
        <dbReference type="SAM" id="Phobius"/>
    </source>
</evidence>
<feature type="domain" description="Laminin G" evidence="18">
    <location>
        <begin position="444"/>
        <end position="638"/>
    </location>
</feature>
<dbReference type="FunFam" id="2.60.120.200:FF:000001">
    <property type="entry name" value="neurexin-1 isoform X1"/>
    <property type="match status" value="1"/>
</dbReference>
<feature type="domain" description="Laminin G" evidence="18">
    <location>
        <begin position="871"/>
        <end position="1046"/>
    </location>
</feature>
<evidence type="ECO:0000256" key="17">
    <source>
        <dbReference type="SAM" id="SignalP"/>
    </source>
</evidence>
<feature type="chain" id="PRO_5025429363" evidence="17">
    <location>
        <begin position="24"/>
        <end position="1438"/>
    </location>
</feature>
<evidence type="ECO:0000256" key="13">
    <source>
        <dbReference type="ARBA" id="ARBA00054347"/>
    </source>
</evidence>
<dbReference type="FunFam" id="2.60.120.200:FF:000007">
    <property type="entry name" value="neurexin-1 isoform X1"/>
    <property type="match status" value="1"/>
</dbReference>
<dbReference type="Gene3D" id="2.10.25.10">
    <property type="entry name" value="Laminin"/>
    <property type="match status" value="3"/>
</dbReference>
<dbReference type="GO" id="GO:0046872">
    <property type="term" value="F:metal ion binding"/>
    <property type="evidence" value="ECO:0007669"/>
    <property type="project" value="UniProtKB-KW"/>
</dbReference>
<evidence type="ECO:0000259" key="19">
    <source>
        <dbReference type="PROSITE" id="PS50026"/>
    </source>
</evidence>
<dbReference type="SUPFAM" id="SSF49899">
    <property type="entry name" value="Concanavalin A-like lectins/glucanases"/>
    <property type="match status" value="6"/>
</dbReference>
<reference evidence="20" key="1">
    <citation type="submission" date="2025-08" db="UniProtKB">
        <authorList>
            <consortium name="Ensembl"/>
        </authorList>
    </citation>
    <scope>IDENTIFICATION</scope>
</reference>
<dbReference type="GO" id="GO:0002040">
    <property type="term" value="P:sprouting angiogenesis"/>
    <property type="evidence" value="ECO:0007669"/>
    <property type="project" value="UniProtKB-ARBA"/>
</dbReference>
<dbReference type="InterPro" id="IPR050372">
    <property type="entry name" value="Neurexin-related_CASP"/>
</dbReference>
<proteinExistence type="inferred from homology"/>
<dbReference type="Pfam" id="PF02210">
    <property type="entry name" value="Laminin_G_2"/>
    <property type="match status" value="6"/>
</dbReference>
<evidence type="ECO:0000313" key="20">
    <source>
        <dbReference type="Ensembl" id="ENSSRHP00000088802.1"/>
    </source>
</evidence>
<feature type="region of interest" description="Disordered" evidence="15">
    <location>
        <begin position="1404"/>
        <end position="1438"/>
    </location>
</feature>
<keyword evidence="3 14" id="KW-0245">EGF-like domain</keyword>
<dbReference type="GO" id="GO:0016020">
    <property type="term" value="C:membrane"/>
    <property type="evidence" value="ECO:0007669"/>
    <property type="project" value="UniProtKB-SubCell"/>
</dbReference>
<dbReference type="SMART" id="SM00282">
    <property type="entry name" value="LamG"/>
    <property type="match status" value="6"/>
</dbReference>
<name>A0A673MKT6_9TELE</name>
<dbReference type="FunFam" id="2.60.120.200:FF:000014">
    <property type="entry name" value="neurexin-1 isoform X1"/>
    <property type="match status" value="1"/>
</dbReference>
<keyword evidence="9" id="KW-0130">Cell adhesion</keyword>
<feature type="compositionally biased region" description="Low complexity" evidence="15">
    <location>
        <begin position="1268"/>
        <end position="1300"/>
    </location>
</feature>
<sequence length="1438" mass="158087">HGSELLGRFACLLVCCLVDMGASMEFTGAEGQWARFPMWNACCESEMSFNMKTKSAHGLLVYLDDEGFCDFLELLIHNGRLSLRFSIFCAEPATVLSDTAVNDSRWHAVTLRRNFKNTTLVVDEEIKWVEVKSKRRDMTVFSHLFLGGIPPELRSVALRLTSSAITDQVPYKGWITNLRVNSSEPPLIGSEGINSDICEDDHICLNGGVCSIVNDEPTCDCSETGFQGKDCSEGKRPGFIVSREEYVATFKGSEYFCYDLSPNPIQSSSDEITLSFKTLQRNGLMLHTGKSADYVNLALKNGAVSLVINLGSGAFEALVEPVNGKFNDNAWHDVKVTRNLRQHSGIGHAMVTISVDGILTTTGYTQEDYTMLGSDDFFYVGGSPSTADLPGSPVSNNFMGCLKEVVYKNNDVRLELSRLAKLGDPKMKVSGVVAFKCENVATLDPVTFETPESFITLDKWSAKKAGSISFDFRTTEPNGLLLFSHGKPKPQQQKDPKSPKTLKVDFFAIEMLDGHLYLLLDMGSGTTKTRAVNKKVNDGEWYHVDFQRDGRSGTISVNSIRTPYNAPGESEILDLEDILYLGGLPEDRAGLIFPTEVWTALLNYGYVGCVRDLFMDGQSKDIRRTAEAQRAVGVKPSCSKEPPKQCLSNPCLNSGTCREGWNRYVCDCSGTGYLGRSCERDATILSYDGSKFMKIQLPVVMHTEAEDVSLRFRSQRAYGVLMATTSRNSADTLRLELDGGRVRLTVNLDCIRINCSTSKGPETIFAGQNLNDNEWHTVRVIRRGKSLKLMVDDLQPSEGQITGDHTQLEFHNVETGIVTEKRYMPAVPSNFIGHLQGLSFNGMSYIDLCKNGDIDYCELNAMIGYRSIVADPVTFKSRSSYVTLPTLQAYYSMHLFFQFKTTSPDGLVLYNRGDGNDFIVVELVKGYLHYVSDLGNGAHLIKGNSNTPLNDNHWHNVMISRDTNNLHTVKIDTKITTQTTMGAKNLDLKGDLYVGGVAKEMYKDLPKLVHSKEGFQGCLASVDLNGRLPDLLSDALSNAGQVERGCEGPSTTCQEDSCSNQGVCLQQWEGFSCDCSMTSFGGPLCNDPGTTYIFGRDGGLIVYTWPPNDRPSTRADRLAVGFSTQQKDALLVRVDSSSGLGDYLQLQIERGNIKVVFNVGTDDINIEETSKFVNDGKYHIVRFTRSGGNATLQVDDLPVIERYPTGRQLTIFNSQTTIKIGGWEKGSRPFQGQLSGLYYNGLKVLNMAAEGDPNIRVEGSARLVGDMPSSSITPQSSASATGNRSETSPSITDITTTTASNRHGKQTTTPQDDLLVASAECPSDDEDIDPCDPSSGGLAHPPLPEAKGYPSPEVIRESSSTTGMVVGIVAAAALCILILLYAMYKYRNRDEGSYHVDESRNYISNSATQPNGAAVKEKPIGVPKNKKDKKNKDKEYYV</sequence>
<evidence type="ECO:0000256" key="2">
    <source>
        <dbReference type="ARBA" id="ARBA00010241"/>
    </source>
</evidence>
<dbReference type="Pfam" id="PF00008">
    <property type="entry name" value="EGF"/>
    <property type="match status" value="1"/>
</dbReference>
<keyword evidence="21" id="KW-1185">Reference proteome</keyword>
<evidence type="ECO:0000256" key="15">
    <source>
        <dbReference type="SAM" id="MobiDB-lite"/>
    </source>
</evidence>
<keyword evidence="8" id="KW-0106">Calcium</keyword>
<dbReference type="PANTHER" id="PTHR15036">
    <property type="entry name" value="PIKACHURIN-LIKE PROTEIN"/>
    <property type="match status" value="1"/>
</dbReference>
<evidence type="ECO:0000259" key="18">
    <source>
        <dbReference type="PROSITE" id="PS50025"/>
    </source>
</evidence>
<protein>
    <submittedName>
        <fullName evidence="20">Neurexin-1a</fullName>
    </submittedName>
</protein>
<dbReference type="FunFam" id="2.60.120.200:FF:000004">
    <property type="entry name" value="neurexin-1 isoform X1"/>
    <property type="match status" value="1"/>
</dbReference>
<feature type="domain" description="EGF-like" evidence="19">
    <location>
        <begin position="1049"/>
        <end position="1086"/>
    </location>
</feature>
<evidence type="ECO:0000256" key="7">
    <source>
        <dbReference type="ARBA" id="ARBA00022737"/>
    </source>
</evidence>
<evidence type="ECO:0000256" key="5">
    <source>
        <dbReference type="ARBA" id="ARBA00022723"/>
    </source>
</evidence>
<feature type="domain" description="EGF-like" evidence="19">
    <location>
        <begin position="642"/>
        <end position="679"/>
    </location>
</feature>
<keyword evidence="4 16" id="KW-0812">Transmembrane</keyword>
<evidence type="ECO:0000256" key="14">
    <source>
        <dbReference type="PROSITE-ProRule" id="PRU00076"/>
    </source>
</evidence>